<dbReference type="PANTHER" id="PTHR46825:SF9">
    <property type="entry name" value="BETA-LACTAMASE-RELATED DOMAIN-CONTAINING PROTEIN"/>
    <property type="match status" value="1"/>
</dbReference>
<dbReference type="Pfam" id="PF00144">
    <property type="entry name" value="Beta-lactamase"/>
    <property type="match status" value="1"/>
</dbReference>
<dbReference type="OrthoDB" id="912546at2"/>
<dbReference type="AlphaFoldDB" id="A0A1M6EEN2"/>
<evidence type="ECO:0000313" key="2">
    <source>
        <dbReference type="EMBL" id="SHI83934.1"/>
    </source>
</evidence>
<dbReference type="InterPro" id="IPR050491">
    <property type="entry name" value="AmpC-like"/>
</dbReference>
<evidence type="ECO:0000259" key="1">
    <source>
        <dbReference type="Pfam" id="PF00144"/>
    </source>
</evidence>
<sequence length="406" mass="45004">MITNHTTFALPKNSRNVKQICISLLLSAFSLFFFGSCETDDGITDIQTNSPVFDIDLFEQNLIDYVEAGGNAPVGWAYTISTNGNLSKSNAYGQARTAADGALDFTLNKEINIASVSKFYTAIGAMQLLEANNLTIEDNIEDWLPESWTKGPGVSELTFKDLLKHESGLQSTNNNFDTTLGYEGLKDCIETGVVNSKSRNYLNVNFALFRVLIPSLWSAVSNNAIDLENDANTQFMYLLYMQENIFDRLSLPLVGCTPENREISTMYYNVNDPDTNSNGQYYGGWNNKSGGGGYFMSTLEMAKVNAFFEHTETLVSKDQRDLMKLHRLGMDVEDVNDEIHGSYYGKAGSIGTSSDPSISQGVRTQIVMFPANGIDCVIVMNTQGVTLQSTTSLRQMIYNAYNDAWQ</sequence>
<dbReference type="EMBL" id="FQYP01000003">
    <property type="protein sequence ID" value="SHI83934.1"/>
    <property type="molecule type" value="Genomic_DNA"/>
</dbReference>
<organism evidence="2 3">
    <name type="scientific">Aquimarina spongiae</name>
    <dbReference type="NCBI Taxonomy" id="570521"/>
    <lineage>
        <taxon>Bacteria</taxon>
        <taxon>Pseudomonadati</taxon>
        <taxon>Bacteroidota</taxon>
        <taxon>Flavobacteriia</taxon>
        <taxon>Flavobacteriales</taxon>
        <taxon>Flavobacteriaceae</taxon>
        <taxon>Aquimarina</taxon>
    </lineage>
</organism>
<accession>A0A1M6EEN2</accession>
<dbReference type="STRING" id="570521.SAMN04488508_103374"/>
<protein>
    <submittedName>
        <fullName evidence="2">CubicO group peptidase, beta-lactamase class C family</fullName>
    </submittedName>
</protein>
<dbReference type="Proteomes" id="UP000184432">
    <property type="component" value="Unassembled WGS sequence"/>
</dbReference>
<name>A0A1M6EEN2_9FLAO</name>
<dbReference type="RefSeq" id="WP_073315709.1">
    <property type="nucleotide sequence ID" value="NZ_FQYP01000003.1"/>
</dbReference>
<gene>
    <name evidence="2" type="ORF">SAMN04488508_103374</name>
</gene>
<dbReference type="InterPro" id="IPR012338">
    <property type="entry name" value="Beta-lactam/transpept-like"/>
</dbReference>
<evidence type="ECO:0000313" key="3">
    <source>
        <dbReference type="Proteomes" id="UP000184432"/>
    </source>
</evidence>
<keyword evidence="3" id="KW-1185">Reference proteome</keyword>
<dbReference type="Gene3D" id="3.40.710.10">
    <property type="entry name" value="DD-peptidase/beta-lactamase superfamily"/>
    <property type="match status" value="1"/>
</dbReference>
<reference evidence="3" key="1">
    <citation type="submission" date="2016-11" db="EMBL/GenBank/DDBJ databases">
        <authorList>
            <person name="Varghese N."/>
            <person name="Submissions S."/>
        </authorList>
    </citation>
    <scope>NUCLEOTIDE SEQUENCE [LARGE SCALE GENOMIC DNA]</scope>
    <source>
        <strain evidence="3">DSM 22623</strain>
    </source>
</reference>
<dbReference type="PANTHER" id="PTHR46825">
    <property type="entry name" value="D-ALANYL-D-ALANINE-CARBOXYPEPTIDASE/ENDOPEPTIDASE AMPH"/>
    <property type="match status" value="1"/>
</dbReference>
<proteinExistence type="predicted"/>
<dbReference type="SUPFAM" id="SSF56601">
    <property type="entry name" value="beta-lactamase/transpeptidase-like"/>
    <property type="match status" value="1"/>
</dbReference>
<dbReference type="InterPro" id="IPR001466">
    <property type="entry name" value="Beta-lactam-related"/>
</dbReference>
<feature type="domain" description="Beta-lactamase-related" evidence="1">
    <location>
        <begin position="106"/>
        <end position="384"/>
    </location>
</feature>